<keyword evidence="4" id="KW-0378">Hydrolase</keyword>
<sequence length="459" mass="49125">MTAPHPDSLASARTPATVDVPSGTVPRAEDEVVRICRELLRIDTSNFGDGTGPGERRAAEYVMGLLHEVGLEPELFESEPGRASVVVRLEGADPTRPALVLHGHLDVVPAQAADWSVDPFAGEEIDGLLWGRGAVDMKDMDAMILAVVRQMVREGRKPARDVVVAFFADEEAGGVYGARYAVDHRPELFEGATEAISEVGGFSVEVGGRRAYLLQTAEKGIAWLRLVAEGRAGHGSQVNDDNAVTRLAEAVARIGAHHWPNTLTPTVDKLLRGVADLTGLRYDPEDPSSVAALVAALGPASRFVGATVRHTSNPTQLTAGYKANVIPGRAEAAIDARLLPGHEEEGFATLRALAGEHVRVEEIHRDIALEVPFEGDLVDAMVDSLLAEDPEATVLPYTLSGGTDNKSLARLGITGYGFAPLRLPGDLDFSGMFHGVDERVPVDSLRFGVRVLDRLLRTC</sequence>
<dbReference type="InterPro" id="IPR011650">
    <property type="entry name" value="Peptidase_M20_dimer"/>
</dbReference>
<evidence type="ECO:0000256" key="1">
    <source>
        <dbReference type="ARBA" id="ARBA00001947"/>
    </source>
</evidence>
<dbReference type="Gene3D" id="1.10.150.900">
    <property type="match status" value="1"/>
</dbReference>
<comment type="cofactor">
    <cofactor evidence="1">
        <name>Zn(2+)</name>
        <dbReference type="ChEBI" id="CHEBI:29105"/>
    </cofactor>
</comment>
<evidence type="ECO:0000256" key="4">
    <source>
        <dbReference type="ARBA" id="ARBA00022801"/>
    </source>
</evidence>
<dbReference type="InterPro" id="IPR050072">
    <property type="entry name" value="Peptidase_M20A"/>
</dbReference>
<dbReference type="PIRSF" id="PIRSF036696">
    <property type="entry name" value="ACY-1"/>
    <property type="match status" value="1"/>
</dbReference>
<accession>A0A0M0F787</accession>
<dbReference type="RefSeq" id="WP_082379871.1">
    <property type="nucleotide sequence ID" value="NZ_KQ435291.1"/>
</dbReference>
<dbReference type="GO" id="GO:0046872">
    <property type="term" value="F:metal ion binding"/>
    <property type="evidence" value="ECO:0007669"/>
    <property type="project" value="UniProtKB-KW"/>
</dbReference>
<feature type="region of interest" description="Disordered" evidence="6">
    <location>
        <begin position="1"/>
        <end position="23"/>
    </location>
</feature>
<dbReference type="InterPro" id="IPR036264">
    <property type="entry name" value="Bact_exopeptidase_dim_dom"/>
</dbReference>
<dbReference type="Pfam" id="PF01546">
    <property type="entry name" value="Peptidase_M20"/>
    <property type="match status" value="1"/>
</dbReference>
<dbReference type="SUPFAM" id="SSF55031">
    <property type="entry name" value="Bacterial exopeptidase dimerisation domain"/>
    <property type="match status" value="1"/>
</dbReference>
<dbReference type="EMBL" id="ATNL01000009">
    <property type="protein sequence ID" value="KON73061.1"/>
    <property type="molecule type" value="Genomic_DNA"/>
</dbReference>
<evidence type="ECO:0000256" key="2">
    <source>
        <dbReference type="ARBA" id="ARBA00006247"/>
    </source>
</evidence>
<gene>
    <name evidence="8" type="ORF">M768_12580</name>
</gene>
<evidence type="ECO:0000256" key="3">
    <source>
        <dbReference type="ARBA" id="ARBA00022723"/>
    </source>
</evidence>
<dbReference type="Gene3D" id="3.30.70.360">
    <property type="match status" value="1"/>
</dbReference>
<dbReference type="GO" id="GO:0016787">
    <property type="term" value="F:hydrolase activity"/>
    <property type="evidence" value="ECO:0007669"/>
    <property type="project" value="UniProtKB-KW"/>
</dbReference>
<dbReference type="Gene3D" id="3.40.630.10">
    <property type="entry name" value="Zn peptidases"/>
    <property type="match status" value="1"/>
</dbReference>
<dbReference type="PANTHER" id="PTHR43808:SF8">
    <property type="entry name" value="PEPTIDASE M20 DIMERISATION DOMAIN-CONTAINING PROTEIN"/>
    <property type="match status" value="1"/>
</dbReference>
<reference evidence="8 9" key="1">
    <citation type="journal article" date="2015" name="Sci. Rep.">
        <title>Functional and structural properties of a novel cellulosome-like multienzyme complex: efficient glycoside hydrolysis of water-insoluble 7-xylosyl-10-deacetylpaclitaxel.</title>
        <authorList>
            <person name="Dou T.Y."/>
            <person name="Luan H.W."/>
            <person name="Ge G.B."/>
            <person name="Dong M.M."/>
            <person name="Zou H.F."/>
            <person name="He Y.Q."/>
            <person name="Cui P."/>
            <person name="Wang J.Y."/>
            <person name="Hao D.C."/>
            <person name="Yang S.L."/>
            <person name="Yang L."/>
        </authorList>
    </citation>
    <scope>NUCLEOTIDE SEQUENCE [LARGE SCALE GENOMIC DNA]</scope>
    <source>
        <strain evidence="8 9">F16</strain>
    </source>
</reference>
<proteinExistence type="inferred from homology"/>
<dbReference type="PATRIC" id="fig|1350482.3.peg.2532"/>
<feature type="domain" description="Peptidase M20 dimerisation" evidence="7">
    <location>
        <begin position="216"/>
        <end position="345"/>
    </location>
</feature>
<organism evidence="8 9">
    <name type="scientific">Cellulosimicrobium cellulans F16</name>
    <dbReference type="NCBI Taxonomy" id="1350482"/>
    <lineage>
        <taxon>Bacteria</taxon>
        <taxon>Bacillati</taxon>
        <taxon>Actinomycetota</taxon>
        <taxon>Actinomycetes</taxon>
        <taxon>Micrococcales</taxon>
        <taxon>Promicromonosporaceae</taxon>
        <taxon>Cellulosimicrobium</taxon>
    </lineage>
</organism>
<dbReference type="SUPFAM" id="SSF53187">
    <property type="entry name" value="Zn-dependent exopeptidases"/>
    <property type="match status" value="1"/>
</dbReference>
<dbReference type="PANTHER" id="PTHR43808">
    <property type="entry name" value="ACETYLORNITHINE DEACETYLASE"/>
    <property type="match status" value="1"/>
</dbReference>
<name>A0A0M0F787_CELCE</name>
<dbReference type="Proteomes" id="UP000037387">
    <property type="component" value="Unassembled WGS sequence"/>
</dbReference>
<evidence type="ECO:0000256" key="5">
    <source>
        <dbReference type="ARBA" id="ARBA00022833"/>
    </source>
</evidence>
<protein>
    <recommendedName>
        <fullName evidence="7">Peptidase M20 dimerisation domain-containing protein</fullName>
    </recommendedName>
</protein>
<evidence type="ECO:0000259" key="7">
    <source>
        <dbReference type="Pfam" id="PF07687"/>
    </source>
</evidence>
<dbReference type="InterPro" id="IPR002933">
    <property type="entry name" value="Peptidase_M20"/>
</dbReference>
<keyword evidence="9" id="KW-1185">Reference proteome</keyword>
<evidence type="ECO:0000313" key="8">
    <source>
        <dbReference type="EMBL" id="KON73061.1"/>
    </source>
</evidence>
<dbReference type="NCBIfam" id="NF005913">
    <property type="entry name" value="PRK07906.1"/>
    <property type="match status" value="1"/>
</dbReference>
<comment type="similarity">
    <text evidence="2">Belongs to the peptidase M20A family.</text>
</comment>
<dbReference type="FunFam" id="1.10.150.900:FF:000002">
    <property type="entry name" value="M20/M25/M40 family peptidase"/>
    <property type="match status" value="1"/>
</dbReference>
<keyword evidence="5" id="KW-0862">Zinc</keyword>
<dbReference type="Pfam" id="PF07687">
    <property type="entry name" value="M20_dimer"/>
    <property type="match status" value="1"/>
</dbReference>
<comment type="caution">
    <text evidence="8">The sequence shown here is derived from an EMBL/GenBank/DDBJ whole genome shotgun (WGS) entry which is preliminary data.</text>
</comment>
<evidence type="ECO:0000313" key="9">
    <source>
        <dbReference type="Proteomes" id="UP000037387"/>
    </source>
</evidence>
<keyword evidence="3" id="KW-0479">Metal-binding</keyword>
<evidence type="ECO:0000256" key="6">
    <source>
        <dbReference type="SAM" id="MobiDB-lite"/>
    </source>
</evidence>
<dbReference type="AlphaFoldDB" id="A0A0M0F787"/>